<dbReference type="EMBL" id="JAFBDR010000007">
    <property type="protein sequence ID" value="MBM7571195.1"/>
    <property type="molecule type" value="Genomic_DNA"/>
</dbReference>
<gene>
    <name evidence="2" type="ORF">JOC48_001678</name>
</gene>
<keyword evidence="1" id="KW-0812">Transmembrane</keyword>
<keyword evidence="1" id="KW-1133">Transmembrane helix</keyword>
<evidence type="ECO:0000313" key="2">
    <source>
        <dbReference type="EMBL" id="MBM7571195.1"/>
    </source>
</evidence>
<keyword evidence="1" id="KW-0472">Membrane</keyword>
<evidence type="ECO:0000256" key="1">
    <source>
        <dbReference type="SAM" id="Phobius"/>
    </source>
</evidence>
<protein>
    <submittedName>
        <fullName evidence="2">Uncharacterized protein</fullName>
    </submittedName>
</protein>
<dbReference type="RefSeq" id="WP_204498644.1">
    <property type="nucleotide sequence ID" value="NZ_JAFBDR010000007.1"/>
</dbReference>
<feature type="transmembrane region" description="Helical" evidence="1">
    <location>
        <begin position="98"/>
        <end position="118"/>
    </location>
</feature>
<proteinExistence type="predicted"/>
<comment type="caution">
    <text evidence="2">The sequence shown here is derived from an EMBL/GenBank/DDBJ whole genome shotgun (WGS) entry which is preliminary data.</text>
</comment>
<feature type="transmembrane region" description="Helical" evidence="1">
    <location>
        <begin position="37"/>
        <end position="56"/>
    </location>
</feature>
<feature type="transmembrane region" description="Helical" evidence="1">
    <location>
        <begin position="130"/>
        <end position="150"/>
    </location>
</feature>
<sequence length="185" mass="22390">MNPSKEYKEELNQIIDLNNHAHNLKLDVWKEHVVFTGHWWIGVILTIVPWILWIFFRKKESTNRLLFVGFFVMILSIILDFLGTKLGLWYYYYDLIPFIPAFMPWDITLIPLSVMFLIEYRPQINPIIKAFIFSVVIAFVVEPLFVWISLYQPVTWRHYYSFPIFFLIYLISHFLSKQRNFKMVT</sequence>
<feature type="transmembrane region" description="Helical" evidence="1">
    <location>
        <begin position="65"/>
        <end position="92"/>
    </location>
</feature>
<evidence type="ECO:0000313" key="3">
    <source>
        <dbReference type="Proteomes" id="UP001296943"/>
    </source>
</evidence>
<accession>A0ABS2MZB3</accession>
<feature type="transmembrane region" description="Helical" evidence="1">
    <location>
        <begin position="156"/>
        <end position="175"/>
    </location>
</feature>
<dbReference type="InterPro" id="IPR048147">
    <property type="entry name" value="CBO0543-like"/>
</dbReference>
<dbReference type="Proteomes" id="UP001296943">
    <property type="component" value="Unassembled WGS sequence"/>
</dbReference>
<dbReference type="NCBIfam" id="NF041644">
    <property type="entry name" value="CBO0543_fam"/>
    <property type="match status" value="1"/>
</dbReference>
<organism evidence="2 3">
    <name type="scientific">Aquibacillus albus</name>
    <dbReference type="NCBI Taxonomy" id="1168171"/>
    <lineage>
        <taxon>Bacteria</taxon>
        <taxon>Bacillati</taxon>
        <taxon>Bacillota</taxon>
        <taxon>Bacilli</taxon>
        <taxon>Bacillales</taxon>
        <taxon>Bacillaceae</taxon>
        <taxon>Aquibacillus</taxon>
    </lineage>
</organism>
<reference evidence="2 3" key="1">
    <citation type="submission" date="2021-01" db="EMBL/GenBank/DDBJ databases">
        <title>Genomic Encyclopedia of Type Strains, Phase IV (KMG-IV): sequencing the most valuable type-strain genomes for metagenomic binning, comparative biology and taxonomic classification.</title>
        <authorList>
            <person name="Goeker M."/>
        </authorList>
    </citation>
    <scope>NUCLEOTIDE SEQUENCE [LARGE SCALE GENOMIC DNA]</scope>
    <source>
        <strain evidence="2 3">DSM 23711</strain>
    </source>
</reference>
<keyword evidence="3" id="KW-1185">Reference proteome</keyword>
<name>A0ABS2MZB3_9BACI</name>